<evidence type="ECO:0000313" key="1">
    <source>
        <dbReference type="EMBL" id="PSS37540.1"/>
    </source>
</evidence>
<proteinExistence type="predicted"/>
<evidence type="ECO:0000313" key="2">
    <source>
        <dbReference type="Proteomes" id="UP000186601"/>
    </source>
</evidence>
<reference evidence="1 2" key="1">
    <citation type="submission" date="2018-02" db="EMBL/GenBank/DDBJ databases">
        <title>Genome sequence of the basidiomycete white-rot fungus Phlebia centrifuga.</title>
        <authorList>
            <person name="Granchi Z."/>
            <person name="Peng M."/>
            <person name="de Vries R.P."/>
            <person name="Hilden K."/>
            <person name="Makela M.R."/>
            <person name="Grigoriev I."/>
            <person name="Riley R."/>
        </authorList>
    </citation>
    <scope>NUCLEOTIDE SEQUENCE [LARGE SCALE GENOMIC DNA]</scope>
    <source>
        <strain evidence="1 2">FBCC195</strain>
    </source>
</reference>
<keyword evidence="2" id="KW-1185">Reference proteome</keyword>
<sequence>MQDGSTVSLQRNWYALYCKARIKRAWTDVVRKLKLTQTPRNTDGVVFGKEGVATWRRENVTCTEY</sequence>
<gene>
    <name evidence="1" type="ORF">PHLCEN_2v616</name>
</gene>
<organism evidence="1 2">
    <name type="scientific">Hermanssonia centrifuga</name>
    <dbReference type="NCBI Taxonomy" id="98765"/>
    <lineage>
        <taxon>Eukaryota</taxon>
        <taxon>Fungi</taxon>
        <taxon>Dikarya</taxon>
        <taxon>Basidiomycota</taxon>
        <taxon>Agaricomycotina</taxon>
        <taxon>Agaricomycetes</taxon>
        <taxon>Polyporales</taxon>
        <taxon>Meruliaceae</taxon>
        <taxon>Hermanssonia</taxon>
    </lineage>
</organism>
<comment type="caution">
    <text evidence="1">The sequence shown here is derived from an EMBL/GenBank/DDBJ whole genome shotgun (WGS) entry which is preliminary data.</text>
</comment>
<dbReference type="AlphaFoldDB" id="A0A2R6S5G8"/>
<name>A0A2R6S5G8_9APHY</name>
<accession>A0A2R6S5G8</accession>
<dbReference type="EMBL" id="MLYV02000038">
    <property type="protein sequence ID" value="PSS37540.1"/>
    <property type="molecule type" value="Genomic_DNA"/>
</dbReference>
<dbReference type="Proteomes" id="UP000186601">
    <property type="component" value="Unassembled WGS sequence"/>
</dbReference>
<protein>
    <submittedName>
        <fullName evidence="1">Uncharacterized protein</fullName>
    </submittedName>
</protein>